<dbReference type="InterPro" id="IPR036634">
    <property type="entry name" value="PRD_sf"/>
</dbReference>
<dbReference type="RefSeq" id="WP_311816545.1">
    <property type="nucleotide sequence ID" value="NZ_JARPXG010000005.1"/>
</dbReference>
<keyword evidence="2" id="KW-0805">Transcription regulation</keyword>
<evidence type="ECO:0000313" key="7">
    <source>
        <dbReference type="EMBL" id="MDT2543197.1"/>
    </source>
</evidence>
<dbReference type="PANTHER" id="PTHR30185">
    <property type="entry name" value="CRYPTIC BETA-GLUCOSIDE BGL OPERON ANTITERMINATOR"/>
    <property type="match status" value="1"/>
</dbReference>
<dbReference type="InterPro" id="IPR036388">
    <property type="entry name" value="WH-like_DNA-bd_sf"/>
</dbReference>
<keyword evidence="7" id="KW-0813">Transport</keyword>
<keyword evidence="4" id="KW-0804">Transcription</keyword>
<dbReference type="Gene3D" id="1.10.10.10">
    <property type="entry name" value="Winged helix-like DNA-binding domain superfamily/Winged helix DNA-binding domain"/>
    <property type="match status" value="1"/>
</dbReference>
<evidence type="ECO:0000256" key="4">
    <source>
        <dbReference type="ARBA" id="ARBA00023163"/>
    </source>
</evidence>
<keyword evidence="7" id="KW-0762">Sugar transport</keyword>
<evidence type="ECO:0000313" key="8">
    <source>
        <dbReference type="Proteomes" id="UP001254770"/>
    </source>
</evidence>
<evidence type="ECO:0000256" key="3">
    <source>
        <dbReference type="ARBA" id="ARBA00023159"/>
    </source>
</evidence>
<accession>A0AAW8T8R9</accession>
<evidence type="ECO:0000256" key="2">
    <source>
        <dbReference type="ARBA" id="ARBA00023015"/>
    </source>
</evidence>
<feature type="domain" description="PRD" evidence="6">
    <location>
        <begin position="283"/>
        <end position="390"/>
    </location>
</feature>
<dbReference type="PANTHER" id="PTHR30185:SF18">
    <property type="entry name" value="TRANSCRIPTIONAL REGULATOR MTLR"/>
    <property type="match status" value="1"/>
</dbReference>
<keyword evidence="3" id="KW-0010">Activator</keyword>
<feature type="domain" description="PTS EIIA type-2" evidence="5">
    <location>
        <begin position="486"/>
        <end position="627"/>
    </location>
</feature>
<keyword evidence="1" id="KW-0677">Repeat</keyword>
<dbReference type="InterPro" id="IPR016152">
    <property type="entry name" value="PTrfase/Anion_transptr"/>
</dbReference>
<evidence type="ECO:0000256" key="1">
    <source>
        <dbReference type="ARBA" id="ARBA00022737"/>
    </source>
</evidence>
<dbReference type="EMBL" id="JARPXL010000002">
    <property type="protein sequence ID" value="MDT2543197.1"/>
    <property type="molecule type" value="Genomic_DNA"/>
</dbReference>
<dbReference type="Gene3D" id="1.10.1790.10">
    <property type="entry name" value="PRD domain"/>
    <property type="match status" value="1"/>
</dbReference>
<evidence type="ECO:0000259" key="5">
    <source>
        <dbReference type="PROSITE" id="PS51094"/>
    </source>
</evidence>
<dbReference type="PROSITE" id="PS51372">
    <property type="entry name" value="PRD_2"/>
    <property type="match status" value="1"/>
</dbReference>
<dbReference type="Gene3D" id="3.40.930.10">
    <property type="entry name" value="Mannitol-specific EII, Chain A"/>
    <property type="match status" value="1"/>
</dbReference>
<protein>
    <submittedName>
        <fullName evidence="7">PTS sugar transporter subunit IIA</fullName>
    </submittedName>
</protein>
<dbReference type="PROSITE" id="PS51094">
    <property type="entry name" value="PTS_EIIA_TYPE_2"/>
    <property type="match status" value="1"/>
</dbReference>
<sequence length="633" mass="73352">MLSNRQLQILEYFSFNLNTYMPAKDIGNFLNVSVRTTLNDLAAIRNYSELHPFFKLETISSKGTKLVIIDEQQFDELISVLKKKQRHNVNTKNSRIEGIIKFLFDRENHYVSKHDLLNRFYVSETTLYNSVSEVKKILEEFDLKLEYRTNHGYRITGNELNKRTCIAKMGLDYTLRQTFLEDTNKIYNVVANTFIKYQYRVTQETLQNITAHVSNSLQRTQHHHYIEQSFESELSSTTEYLIADEILSTFISKKLMKQQHYKNEFNFLTLIILGKIDYTGNDHIQEKVNHFIDQAFESIYQKFSINFDSIDNLRLLLALHLVPLFYRIQSGTQLTNPLDASIHQSFPQAHDIALYFSMLVRNEFQLVVSKDEVSYLTLYFNYGLENYLSTSIGKKLLIITPLRKSETILMKHKILHGLPKQIEVIDFVSPKMINNSIKAADYDAIFTTERHMGKHLDVIPTISLFPTEQDLRKIEMTLNGYSSLQSVLEKFNEKCFFSGQLSSKEDLLTIVLNNAVANYQLDDSFVSSVKNREEMTSTYFGNGVAAPHALTPISDTTFVSVAILNNDVAWDNQNMVRIVLLVSIAKNNPKELQFWDYLASFMQNEGLIKKVLDDPTFSNFIHAVKIANQKKFD</sequence>
<evidence type="ECO:0000259" key="6">
    <source>
        <dbReference type="PROSITE" id="PS51372"/>
    </source>
</evidence>
<name>A0AAW8T8R9_9ENTE</name>
<dbReference type="Pfam" id="PF05043">
    <property type="entry name" value="Mga"/>
    <property type="match status" value="1"/>
</dbReference>
<dbReference type="InterPro" id="IPR002178">
    <property type="entry name" value="PTS_EIIA_type-2_dom"/>
</dbReference>
<dbReference type="InterPro" id="IPR011608">
    <property type="entry name" value="PRD"/>
</dbReference>
<organism evidence="7 8">
    <name type="scientific">Enterococcus raffinosus</name>
    <dbReference type="NCBI Taxonomy" id="71452"/>
    <lineage>
        <taxon>Bacteria</taxon>
        <taxon>Bacillati</taxon>
        <taxon>Bacillota</taxon>
        <taxon>Bacilli</taxon>
        <taxon>Lactobacillales</taxon>
        <taxon>Enterococcaceae</taxon>
        <taxon>Enterococcus</taxon>
    </lineage>
</organism>
<comment type="caution">
    <text evidence="7">The sequence shown here is derived from an EMBL/GenBank/DDBJ whole genome shotgun (WGS) entry which is preliminary data.</text>
</comment>
<dbReference type="SUPFAM" id="SSF55804">
    <property type="entry name" value="Phoshotransferase/anion transport protein"/>
    <property type="match status" value="1"/>
</dbReference>
<proteinExistence type="predicted"/>
<dbReference type="InterPro" id="IPR050661">
    <property type="entry name" value="BglG_antiterminators"/>
</dbReference>
<dbReference type="InterPro" id="IPR007737">
    <property type="entry name" value="Mga_HTH"/>
</dbReference>
<dbReference type="Pfam" id="PF00359">
    <property type="entry name" value="PTS_EIIA_2"/>
    <property type="match status" value="1"/>
</dbReference>
<gene>
    <name evidence="7" type="ORF">P7D69_02410</name>
</gene>
<dbReference type="SUPFAM" id="SSF63520">
    <property type="entry name" value="PTS-regulatory domain, PRD"/>
    <property type="match status" value="2"/>
</dbReference>
<dbReference type="GO" id="GO:0006355">
    <property type="term" value="P:regulation of DNA-templated transcription"/>
    <property type="evidence" value="ECO:0007669"/>
    <property type="project" value="InterPro"/>
</dbReference>
<reference evidence="7" key="1">
    <citation type="submission" date="2023-03" db="EMBL/GenBank/DDBJ databases">
        <authorList>
            <person name="Shen W."/>
            <person name="Cai J."/>
        </authorList>
    </citation>
    <scope>NUCLEOTIDE SEQUENCE</scope>
    <source>
        <strain evidence="7">Y15</strain>
    </source>
</reference>
<dbReference type="AlphaFoldDB" id="A0AAW8T8R9"/>
<dbReference type="Pfam" id="PF00874">
    <property type="entry name" value="PRD"/>
    <property type="match status" value="1"/>
</dbReference>
<dbReference type="Proteomes" id="UP001254770">
    <property type="component" value="Unassembled WGS sequence"/>
</dbReference>